<reference evidence="2 3" key="1">
    <citation type="journal article" date="2017" name="Genome Announc.">
        <title>Genome sequence of the saprophytic ascomycete Epicoccum nigrum ICMP 19927 strain isolated from New Zealand.</title>
        <authorList>
            <person name="Fokin M."/>
            <person name="Fleetwood D."/>
            <person name="Weir B.S."/>
            <person name="Villas-Boas S.G."/>
        </authorList>
    </citation>
    <scope>NUCLEOTIDE SEQUENCE [LARGE SCALE GENOMIC DNA]</scope>
    <source>
        <strain evidence="2 3">ICMP 19927</strain>
    </source>
</reference>
<dbReference type="AlphaFoldDB" id="A0A1Y2LVS6"/>
<feature type="transmembrane region" description="Helical" evidence="1">
    <location>
        <begin position="148"/>
        <end position="172"/>
    </location>
</feature>
<feature type="transmembrane region" description="Helical" evidence="1">
    <location>
        <begin position="33"/>
        <end position="50"/>
    </location>
</feature>
<feature type="transmembrane region" description="Helical" evidence="1">
    <location>
        <begin position="184"/>
        <end position="210"/>
    </location>
</feature>
<keyword evidence="3" id="KW-1185">Reference proteome</keyword>
<dbReference type="EMBL" id="KZ107847">
    <property type="protein sequence ID" value="OSS47930.1"/>
    <property type="molecule type" value="Genomic_DNA"/>
</dbReference>
<evidence type="ECO:0000313" key="3">
    <source>
        <dbReference type="Proteomes" id="UP000193240"/>
    </source>
</evidence>
<organism evidence="2 3">
    <name type="scientific">Epicoccum nigrum</name>
    <name type="common">Soil fungus</name>
    <name type="synonym">Epicoccum purpurascens</name>
    <dbReference type="NCBI Taxonomy" id="105696"/>
    <lineage>
        <taxon>Eukaryota</taxon>
        <taxon>Fungi</taxon>
        <taxon>Dikarya</taxon>
        <taxon>Ascomycota</taxon>
        <taxon>Pezizomycotina</taxon>
        <taxon>Dothideomycetes</taxon>
        <taxon>Pleosporomycetidae</taxon>
        <taxon>Pleosporales</taxon>
        <taxon>Pleosporineae</taxon>
        <taxon>Didymellaceae</taxon>
        <taxon>Epicoccum</taxon>
    </lineage>
</organism>
<protein>
    <submittedName>
        <fullName evidence="2">Uncharacterized protein</fullName>
    </submittedName>
</protein>
<name>A0A1Y2LVS6_EPING</name>
<keyword evidence="1" id="KW-1133">Transmembrane helix</keyword>
<evidence type="ECO:0000256" key="1">
    <source>
        <dbReference type="SAM" id="Phobius"/>
    </source>
</evidence>
<gene>
    <name evidence="2" type="ORF">B5807_06403</name>
</gene>
<dbReference type="Proteomes" id="UP000193240">
    <property type="component" value="Unassembled WGS sequence"/>
</dbReference>
<keyword evidence="1" id="KW-0472">Membrane</keyword>
<sequence length="313" mass="36002">MDIGLHQTTERNPATDDINHNFWDGYAMTADKWAISAILVFFWIWGNSINPRRRIMSPLRQTLQKVNPQRVQHWVDEVRWRFAGVGAFTDSVQGAWQWLLSRFEPESQHTSKSDQDLPLSKHHQFGIETRLWPINRFYGMRGQDPHSFILQATWLFILFMISAICLHCWFLLKVYSMLVPPGYAFQIWAIVSSVISSTTHSTITCLSLLLRCTETAYHNHQYPDGSYIPLTTPPTFTESVCRQIESYIIYLRTVVVLLRGIPLPGIGSMPDVSSSLQGAIMHIRSAKCVLEYTTRSARHYIGCLLFFIVVSDC</sequence>
<proteinExistence type="predicted"/>
<dbReference type="InParanoid" id="A0A1Y2LVS6"/>
<accession>A0A1Y2LVS6</accession>
<keyword evidence="1" id="KW-0812">Transmembrane</keyword>
<evidence type="ECO:0000313" key="2">
    <source>
        <dbReference type="EMBL" id="OSS47930.1"/>
    </source>
</evidence>